<reference evidence="4" key="1">
    <citation type="journal article" date="2018" name="Gigascience">
        <title>Genome assembly of the Pink Ipe (Handroanthus impetiginosus, Bignoniaceae), a highly valued, ecologically keystone Neotropical timber forest tree.</title>
        <authorList>
            <person name="Silva-Junior O.B."/>
            <person name="Grattapaglia D."/>
            <person name="Novaes E."/>
            <person name="Collevatti R.G."/>
        </authorList>
    </citation>
    <scope>NUCLEOTIDE SEQUENCE [LARGE SCALE GENOMIC DNA]</scope>
    <source>
        <strain evidence="4">cv. UFG-1</strain>
    </source>
</reference>
<feature type="compositionally biased region" description="Polar residues" evidence="1">
    <location>
        <begin position="239"/>
        <end position="249"/>
    </location>
</feature>
<organism evidence="3 4">
    <name type="scientific">Handroanthus impetiginosus</name>
    <dbReference type="NCBI Taxonomy" id="429701"/>
    <lineage>
        <taxon>Eukaryota</taxon>
        <taxon>Viridiplantae</taxon>
        <taxon>Streptophyta</taxon>
        <taxon>Embryophyta</taxon>
        <taxon>Tracheophyta</taxon>
        <taxon>Spermatophyta</taxon>
        <taxon>Magnoliopsida</taxon>
        <taxon>eudicotyledons</taxon>
        <taxon>Gunneridae</taxon>
        <taxon>Pentapetalae</taxon>
        <taxon>asterids</taxon>
        <taxon>lamiids</taxon>
        <taxon>Lamiales</taxon>
        <taxon>Bignoniaceae</taxon>
        <taxon>Crescentiina</taxon>
        <taxon>Tabebuia alliance</taxon>
        <taxon>Handroanthus</taxon>
    </lineage>
</organism>
<feature type="domain" description="Putative plant transposon protein" evidence="2">
    <location>
        <begin position="28"/>
        <end position="197"/>
    </location>
</feature>
<feature type="region of interest" description="Disordered" evidence="1">
    <location>
        <begin position="218"/>
        <end position="249"/>
    </location>
</feature>
<dbReference type="EMBL" id="NKXS01006596">
    <property type="protein sequence ID" value="PIN01090.1"/>
    <property type="molecule type" value="Genomic_DNA"/>
</dbReference>
<dbReference type="Proteomes" id="UP000231279">
    <property type="component" value="Unassembled WGS sequence"/>
</dbReference>
<dbReference type="Pfam" id="PF20167">
    <property type="entry name" value="Transposase_32"/>
    <property type="match status" value="1"/>
</dbReference>
<proteinExistence type="predicted"/>
<accession>A0A2G9G7Z2</accession>
<evidence type="ECO:0000256" key="1">
    <source>
        <dbReference type="SAM" id="MobiDB-lite"/>
    </source>
</evidence>
<dbReference type="OrthoDB" id="1714944at2759"/>
<evidence type="ECO:0000259" key="2">
    <source>
        <dbReference type="Pfam" id="PF20167"/>
    </source>
</evidence>
<dbReference type="AlphaFoldDB" id="A0A2G9G7Z2"/>
<keyword evidence="4" id="KW-1185">Reference proteome</keyword>
<gene>
    <name evidence="3" type="ORF">CDL12_26404</name>
</gene>
<protein>
    <recommendedName>
        <fullName evidence="2">Putative plant transposon protein domain-containing protein</fullName>
    </recommendedName>
</protein>
<dbReference type="InterPro" id="IPR046796">
    <property type="entry name" value="Transposase_32_dom"/>
</dbReference>
<comment type="caution">
    <text evidence="3">The sequence shown here is derived from an EMBL/GenBank/DDBJ whole genome shotgun (WGS) entry which is preliminary data.</text>
</comment>
<name>A0A2G9G7Z2_9LAMI</name>
<sequence>MLRRPFIRERGMKSYNPHEPSQNAIIMARKWESLVKEPDAAVIRVVREFYANLRFTDADTVLVRGRKVSFSRVSINDYFGVEEQVLSDEEFNEFQFADNVLDHVPNAYAEQRRKSFKASLLTRESRNWLRYISSRMLPTTHLSDVSKERAILIYAIYEDVAIDLGFMINDVIKKAVAGGAHDGLPFPHLITSLCFRLGLNRTRAKNYCSPELSYPMHHAHDSSSQSNSGGDGDFDRTKLGSSPAQRTHQ</sequence>
<evidence type="ECO:0000313" key="3">
    <source>
        <dbReference type="EMBL" id="PIN01090.1"/>
    </source>
</evidence>
<evidence type="ECO:0000313" key="4">
    <source>
        <dbReference type="Proteomes" id="UP000231279"/>
    </source>
</evidence>